<reference evidence="2" key="1">
    <citation type="journal article" date="2020" name="Nature">
        <title>Giant virus diversity and host interactions through global metagenomics.</title>
        <authorList>
            <person name="Schulz F."/>
            <person name="Roux S."/>
            <person name="Paez-Espino D."/>
            <person name="Jungbluth S."/>
            <person name="Walsh D.A."/>
            <person name="Denef V.J."/>
            <person name="McMahon K.D."/>
            <person name="Konstantinidis K.T."/>
            <person name="Eloe-Fadrosh E.A."/>
            <person name="Kyrpides N.C."/>
            <person name="Woyke T."/>
        </authorList>
    </citation>
    <scope>NUCLEOTIDE SEQUENCE</scope>
    <source>
        <strain evidence="2">GVMAG-M-3300009159-65</strain>
    </source>
</reference>
<feature type="transmembrane region" description="Helical" evidence="1">
    <location>
        <begin position="117"/>
        <end position="136"/>
    </location>
</feature>
<feature type="transmembrane region" description="Helical" evidence="1">
    <location>
        <begin position="38"/>
        <end position="53"/>
    </location>
</feature>
<organism evidence="2">
    <name type="scientific">viral metagenome</name>
    <dbReference type="NCBI Taxonomy" id="1070528"/>
    <lineage>
        <taxon>unclassified sequences</taxon>
        <taxon>metagenomes</taxon>
        <taxon>organismal metagenomes</taxon>
    </lineage>
</organism>
<accession>A0A6C0ETZ9</accession>
<keyword evidence="1" id="KW-0472">Membrane</keyword>
<keyword evidence="1" id="KW-1133">Transmembrane helix</keyword>
<feature type="transmembrane region" description="Helical" evidence="1">
    <location>
        <begin position="65"/>
        <end position="81"/>
    </location>
</feature>
<dbReference type="AlphaFoldDB" id="A0A6C0ETZ9"/>
<evidence type="ECO:0000256" key="1">
    <source>
        <dbReference type="SAM" id="Phobius"/>
    </source>
</evidence>
<name>A0A6C0ETZ9_9ZZZZ</name>
<proteinExistence type="predicted"/>
<sequence length="138" mass="16610">MEGCVLPIDYKYSKFLFYTSFLIGLSFVISIYFNDTYISIYFLLLFLSSINFWRKAEYGLRRNIDLLLVKCGVLCGLYQIYLMNSTFYRIMFLFVFLCIIFFDIAERVCCYFNSTKWIIFHMAIHIYVLVMVLFMFTI</sequence>
<protein>
    <submittedName>
        <fullName evidence="2">Uncharacterized protein</fullName>
    </submittedName>
</protein>
<feature type="transmembrane region" description="Helical" evidence="1">
    <location>
        <begin position="15"/>
        <end position="32"/>
    </location>
</feature>
<dbReference type="EMBL" id="MN738932">
    <property type="protein sequence ID" value="QHT32222.1"/>
    <property type="molecule type" value="Genomic_DNA"/>
</dbReference>
<evidence type="ECO:0000313" key="2">
    <source>
        <dbReference type="EMBL" id="QHT32222.1"/>
    </source>
</evidence>
<feature type="transmembrane region" description="Helical" evidence="1">
    <location>
        <begin position="87"/>
        <end position="105"/>
    </location>
</feature>
<keyword evidence="1" id="KW-0812">Transmembrane</keyword>